<name>A0ABR8EPS7_NOSLI</name>
<dbReference type="CDD" id="cd01335">
    <property type="entry name" value="Radical_SAM"/>
    <property type="match status" value="1"/>
</dbReference>
<dbReference type="InterPro" id="IPR006638">
    <property type="entry name" value="Elp3/MiaA/NifB-like_rSAM"/>
</dbReference>
<dbReference type="Pfam" id="PF04055">
    <property type="entry name" value="Radical_SAM"/>
    <property type="match status" value="1"/>
</dbReference>
<dbReference type="Proteomes" id="UP000604661">
    <property type="component" value="Unassembled WGS sequence"/>
</dbReference>
<dbReference type="RefSeq" id="WP_190892878.1">
    <property type="nucleotide sequence ID" value="NZ_JACJTE010000001.1"/>
</dbReference>
<evidence type="ECO:0000256" key="1">
    <source>
        <dbReference type="SAM" id="MobiDB-lite"/>
    </source>
</evidence>
<evidence type="ECO:0000313" key="3">
    <source>
        <dbReference type="EMBL" id="MBD2559118.1"/>
    </source>
</evidence>
<keyword evidence="4" id="KW-1185">Reference proteome</keyword>
<dbReference type="PANTHER" id="PTHR42731:SF1">
    <property type="entry name" value="RADICAL SAM DOMAIN PROTEIN"/>
    <property type="match status" value="1"/>
</dbReference>
<proteinExistence type="predicted"/>
<feature type="region of interest" description="Disordered" evidence="1">
    <location>
        <begin position="578"/>
        <end position="601"/>
    </location>
</feature>
<dbReference type="InterPro" id="IPR018768">
    <property type="entry name" value="DUF2344"/>
</dbReference>
<dbReference type="PANTHER" id="PTHR42731">
    <property type="entry name" value="SLL1084 PROTEIN"/>
    <property type="match status" value="1"/>
</dbReference>
<feature type="domain" description="Radical SAM core" evidence="2">
    <location>
        <begin position="265"/>
        <end position="498"/>
    </location>
</feature>
<protein>
    <submittedName>
        <fullName evidence="3">TIGR03960 family B12-binding radical SAM protein</fullName>
    </submittedName>
</protein>
<dbReference type="SUPFAM" id="SSF102114">
    <property type="entry name" value="Radical SAM enzymes"/>
    <property type="match status" value="1"/>
</dbReference>
<dbReference type="SFLD" id="SFLDS00029">
    <property type="entry name" value="Radical_SAM"/>
    <property type="match status" value="1"/>
</dbReference>
<dbReference type="InterPro" id="IPR045784">
    <property type="entry name" value="Radical_SAM_N2"/>
</dbReference>
<evidence type="ECO:0000259" key="2">
    <source>
        <dbReference type="PROSITE" id="PS51918"/>
    </source>
</evidence>
<dbReference type="Gene3D" id="3.80.30.20">
    <property type="entry name" value="tm_1862 like domain"/>
    <property type="match status" value="1"/>
</dbReference>
<dbReference type="EMBL" id="JACJTE010000001">
    <property type="protein sequence ID" value="MBD2559118.1"/>
    <property type="molecule type" value="Genomic_DNA"/>
</dbReference>
<dbReference type="Pfam" id="PF19864">
    <property type="entry name" value="Radical_SAM_N2"/>
    <property type="match status" value="1"/>
</dbReference>
<accession>A0ABR8EPS7</accession>
<dbReference type="PROSITE" id="PS51918">
    <property type="entry name" value="RADICAL_SAM"/>
    <property type="match status" value="1"/>
</dbReference>
<reference evidence="3 4" key="1">
    <citation type="journal article" date="2020" name="ISME J.">
        <title>Comparative genomics reveals insights into cyanobacterial evolution and habitat adaptation.</title>
        <authorList>
            <person name="Chen M.Y."/>
            <person name="Teng W.K."/>
            <person name="Zhao L."/>
            <person name="Hu C.X."/>
            <person name="Zhou Y.K."/>
            <person name="Han B.P."/>
            <person name="Song L.R."/>
            <person name="Shu W.S."/>
        </authorList>
    </citation>
    <scope>NUCLEOTIDE SEQUENCE [LARGE SCALE GENOMIC DNA]</scope>
    <source>
        <strain evidence="3 4">FACHB-391</strain>
    </source>
</reference>
<dbReference type="InterPro" id="IPR023862">
    <property type="entry name" value="CHP03960_rSAM"/>
</dbReference>
<evidence type="ECO:0000313" key="4">
    <source>
        <dbReference type="Proteomes" id="UP000604661"/>
    </source>
</evidence>
<dbReference type="NCBIfam" id="TIGR03960">
    <property type="entry name" value="rSAM_fuse_unch"/>
    <property type="match status" value="1"/>
</dbReference>
<dbReference type="SFLD" id="SFLDG01082">
    <property type="entry name" value="B12-binding_domain_containing"/>
    <property type="match status" value="1"/>
</dbReference>
<organism evidence="3 4">
    <name type="scientific">Nostoc linckia FACHB-391</name>
    <dbReference type="NCBI Taxonomy" id="2692906"/>
    <lineage>
        <taxon>Bacteria</taxon>
        <taxon>Bacillati</taxon>
        <taxon>Cyanobacteriota</taxon>
        <taxon>Cyanophyceae</taxon>
        <taxon>Nostocales</taxon>
        <taxon>Nostocaceae</taxon>
        <taxon>Nostoc</taxon>
    </lineage>
</organism>
<gene>
    <name evidence="3" type="ORF">H6G95_00430</name>
</gene>
<dbReference type="InterPro" id="IPR058240">
    <property type="entry name" value="rSAM_sf"/>
</dbReference>
<sequence>MAVAVEKLITSDILKPGRYLGNERLAVHKAWDTTAIRWVLTYPEVYEVGASNLGHIILYNILNAQPRQLCDRAYLPGKDLAAKLRETNTPLFAVESKRSLTEFDILGFSLSYELGATNILEMLDLAGIPLTWRERQRSRAAEQQVGKGEITNLQSQFPLIFAGGQTATSNPEPYADFFDFIALGDGEELLPEIGLVLEEGKQAGLSREEILLDLAQIPGVYVPQFYDMAEDGSVHPRRSDVPKRILRRVATPIPAYSIGLVPYVETVHDRLTIEIRRGCTRGCRFCQPGMLTRPARDVEPDKVVEAIEQGMRATGYNEFSLLSLSCSDYLSLPAVGMEIKNRLKNENISLTLPSQRVDRFDENIANILGGTRQGGLTFAPEAGTQRMRDIVNKGLTNEELLRGVKTAWEQGWDKIKLYFMIGLPGETDADVLGIAETVSWLQRECRGKGRKALNFNLTISNFTPKPHTPFQWHSVSTTEFKRKQNLLRQEFRRIKGVKVNFTDVRISAMEDFVGRGDRNLGKVVRRAWELGAGMDSWYENLDQAFSAWGSAIAQADLDWKYRQVENGEWNLFYAQDQKRSGDRENTQLLTPNSPLPTPHSLDTPLPWDHIDTGIDKNWLKEDLQRALEAAIVPDCSFEGCSHCGVCGTDFGHNIVIESPAIPKFAGEFVPNTTKAQRLRVWFGKQGNMALVSHLDLIRLFDRVVRRASLPIAFTGGFHPMPRISVATALALGATSSGEIADFELTAPVAVDTFREQLIQEMPTDIPIYNVEQIDLKTPAATQLLETAEYLITVAALEEVTPIQWQEWIDTIKAKDELWYEHTTKSGKSQFINLRERLFELELVENYNCIAESISVIRYVGSYRQDGFLLRPEQILFMLATVASGEFQLLRIHRNRLILGV</sequence>
<dbReference type="Pfam" id="PF10105">
    <property type="entry name" value="DUF2344"/>
    <property type="match status" value="1"/>
</dbReference>
<dbReference type="NCBIfam" id="TIGR03936">
    <property type="entry name" value="sam_1_link_chp"/>
    <property type="match status" value="1"/>
</dbReference>
<dbReference type="InterPro" id="IPR023404">
    <property type="entry name" value="rSAM_horseshoe"/>
</dbReference>
<dbReference type="InterPro" id="IPR007197">
    <property type="entry name" value="rSAM"/>
</dbReference>
<dbReference type="SMART" id="SM00729">
    <property type="entry name" value="Elp3"/>
    <property type="match status" value="1"/>
</dbReference>
<comment type="caution">
    <text evidence="3">The sequence shown here is derived from an EMBL/GenBank/DDBJ whole genome shotgun (WGS) entry which is preliminary data.</text>
</comment>